<evidence type="ECO:0000256" key="5">
    <source>
        <dbReference type="SAM" id="SignalP"/>
    </source>
</evidence>
<dbReference type="Gene3D" id="1.20.58.2220">
    <property type="entry name" value="Formin, FH2 domain"/>
    <property type="match status" value="2"/>
</dbReference>
<sequence>MSCAPQVLRMIFIVTVCMLVLLQGAHLLIYDASVDAQGCIKALGLPLVDTMEESTEDGNDKKRIEKVSGEDENKGKEALIVQKFRALLGLWSSRRRSSSVEFVSPAPSPSAAIEAEPPAPAPKLPFHVHSYSPLHHNHQASAPQKIWREHKDKSRLQTILLAVLGSTGAAFLVCVLGLFWLSGKFKEHRKKAARIMSMQREKGRSRGKSKFVSSRKSPGKVSLNPALDLLYLNSLEKDLEQRTTYLNRIPETVNTLSNHSTPKTTVHERQESKQELVMKSDSDIASSSSTMEIMPVHDDVESVMCESDGGIYSSGDKIIPIDCHSSDDESLHSFVDSRSSNARLSNASAGNLNDISEIPPSNALKIMPSPSTPPKNPNIQEETLSTRLASKASSYSTLPNLSPLRKSGASSGSDRTTRNHLPASPQKSPKPTGALLSIPPPPCPPPFLKGNIGSTSGRRPSPSHLSQYTPLGKDGAPLTKLKPLHWDKVRAAPDQSMVWDKIRSSSFELDEEMIESLFGYNLQSKEKNDEAKSKTPSPSKHVLEPKRLQNIAILSKSTNATAEQVCDALMRDGSTVYKYTYNIYAKCLQQLTYTVDIRGWLVLTTTRGTGKDGTYQRKKRLSYSVIKETSMSWGLQKSLFEWFLAYHLPFKELKPCCIEKLLKDEVVHLKNSFSMLEEACKELRSSRLFFKLLEAVLKTGNRMNVGTIRGGAKAFKLDALLKLSDVKGTDGKTTLLHFVVQEIIRSEGIRVSDSIMGKINQKNKTKTVEEMEENYRRMGHDLVSGLSTELYNVKRTSTIDLDVLASSVSNLSDGMGKLQQLVNNKTLLTDEKSRNFVHTTKTFLNYAARNLKELHEDEDRVMLHVREITEYFHGNVSKEEPNPLRIFVIVRDFLGMLDHVCKELRSLKVPGSPNPLAPFR</sequence>
<reference evidence="7" key="2">
    <citation type="journal article" date="2023" name="Int. J. Mol. Sci.">
        <title>De Novo Assembly and Annotation of 11 Diverse Shrub Willow (Salix) Genomes Reveals Novel Gene Organization in Sex-Linked Regions.</title>
        <authorList>
            <person name="Hyden B."/>
            <person name="Feng K."/>
            <person name="Yates T.B."/>
            <person name="Jawdy S."/>
            <person name="Cereghino C."/>
            <person name="Smart L.B."/>
            <person name="Muchero W."/>
        </authorList>
    </citation>
    <scope>NUCLEOTIDE SEQUENCE</scope>
    <source>
        <tissue evidence="7">Shoot tip</tissue>
    </source>
</reference>
<dbReference type="SUPFAM" id="SSF101447">
    <property type="entry name" value="Formin homology 2 domain (FH2 domain)"/>
    <property type="match status" value="1"/>
</dbReference>
<dbReference type="Pfam" id="PF02181">
    <property type="entry name" value="FH2"/>
    <property type="match status" value="2"/>
</dbReference>
<evidence type="ECO:0000256" key="4">
    <source>
        <dbReference type="SAM" id="Phobius"/>
    </source>
</evidence>
<dbReference type="SMART" id="SM00498">
    <property type="entry name" value="FH2"/>
    <property type="match status" value="1"/>
</dbReference>
<feature type="compositionally biased region" description="Polar residues" evidence="3">
    <location>
        <begin position="377"/>
        <end position="400"/>
    </location>
</feature>
<evidence type="ECO:0000259" key="6">
    <source>
        <dbReference type="PROSITE" id="PS51444"/>
    </source>
</evidence>
<keyword evidence="4" id="KW-0472">Membrane</keyword>
<feature type="transmembrane region" description="Helical" evidence="4">
    <location>
        <begin position="159"/>
        <end position="181"/>
    </location>
</feature>
<evidence type="ECO:0000313" key="8">
    <source>
        <dbReference type="Proteomes" id="UP001151752"/>
    </source>
</evidence>
<dbReference type="InterPro" id="IPR015425">
    <property type="entry name" value="FH2_Formin"/>
</dbReference>
<keyword evidence="8" id="KW-1185">Reference proteome</keyword>
<dbReference type="PROSITE" id="PS51444">
    <property type="entry name" value="FH2"/>
    <property type="match status" value="1"/>
</dbReference>
<evidence type="ECO:0000256" key="1">
    <source>
        <dbReference type="ARBA" id="ARBA00025793"/>
    </source>
</evidence>
<proteinExistence type="inferred from homology"/>
<evidence type="ECO:0000313" key="7">
    <source>
        <dbReference type="EMBL" id="KAJ6683049.1"/>
    </source>
</evidence>
<dbReference type="GO" id="GO:0051015">
    <property type="term" value="F:actin filament binding"/>
    <property type="evidence" value="ECO:0007669"/>
    <property type="project" value="InterPro"/>
</dbReference>
<keyword evidence="4" id="KW-1133">Transmembrane helix</keyword>
<dbReference type="InterPro" id="IPR027643">
    <property type="entry name" value="Formin-like_plant"/>
</dbReference>
<feature type="compositionally biased region" description="Low complexity" evidence="3">
    <location>
        <begin position="344"/>
        <end position="353"/>
    </location>
</feature>
<organism evidence="7 8">
    <name type="scientific">Salix koriyanagi</name>
    <dbReference type="NCBI Taxonomy" id="2511006"/>
    <lineage>
        <taxon>Eukaryota</taxon>
        <taxon>Viridiplantae</taxon>
        <taxon>Streptophyta</taxon>
        <taxon>Embryophyta</taxon>
        <taxon>Tracheophyta</taxon>
        <taxon>Spermatophyta</taxon>
        <taxon>Magnoliopsida</taxon>
        <taxon>eudicotyledons</taxon>
        <taxon>Gunneridae</taxon>
        <taxon>Pentapetalae</taxon>
        <taxon>rosids</taxon>
        <taxon>fabids</taxon>
        <taxon>Malpighiales</taxon>
        <taxon>Salicaceae</taxon>
        <taxon>Saliceae</taxon>
        <taxon>Salix</taxon>
    </lineage>
</organism>
<feature type="compositionally biased region" description="Polar residues" evidence="3">
    <location>
        <begin position="452"/>
        <end position="469"/>
    </location>
</feature>
<comment type="caution">
    <text evidence="7">The sequence shown here is derived from an EMBL/GenBank/DDBJ whole genome shotgun (WGS) entry which is preliminary data.</text>
</comment>
<feature type="compositionally biased region" description="Pro residues" evidence="3">
    <location>
        <begin position="438"/>
        <end position="447"/>
    </location>
</feature>
<feature type="domain" description="FH2" evidence="6">
    <location>
        <begin position="471"/>
        <end position="920"/>
    </location>
</feature>
<accession>A0A9Q0P7R8</accession>
<dbReference type="EMBL" id="JAPFFM010000020">
    <property type="protein sequence ID" value="KAJ6683049.1"/>
    <property type="molecule type" value="Genomic_DNA"/>
</dbReference>
<dbReference type="InterPro" id="IPR042201">
    <property type="entry name" value="FH2_Formin_sf"/>
</dbReference>
<feature type="chain" id="PRO_5040175077" description="Formin-like protein" evidence="5">
    <location>
        <begin position="37"/>
        <end position="920"/>
    </location>
</feature>
<reference evidence="7" key="1">
    <citation type="submission" date="2022-11" db="EMBL/GenBank/DDBJ databases">
        <authorList>
            <person name="Hyden B.L."/>
            <person name="Feng K."/>
            <person name="Yates T."/>
            <person name="Jawdy S."/>
            <person name="Smart L.B."/>
            <person name="Muchero W."/>
        </authorList>
    </citation>
    <scope>NUCLEOTIDE SEQUENCE</scope>
    <source>
        <tissue evidence="7">Shoot tip</tissue>
    </source>
</reference>
<comment type="similarity">
    <text evidence="1">Belongs to the formin-like family. Class-I subfamily.</text>
</comment>
<dbReference type="PANTHER" id="PTHR23213">
    <property type="entry name" value="FORMIN-RELATED"/>
    <property type="match status" value="1"/>
</dbReference>
<gene>
    <name evidence="7" type="ORF">OIU74_021159</name>
</gene>
<dbReference type="GO" id="GO:0045010">
    <property type="term" value="P:actin nucleation"/>
    <property type="evidence" value="ECO:0007669"/>
    <property type="project" value="InterPro"/>
</dbReference>
<name>A0A9Q0P7R8_9ROSI</name>
<evidence type="ECO:0000256" key="2">
    <source>
        <dbReference type="RuleBase" id="RU361260"/>
    </source>
</evidence>
<dbReference type="Proteomes" id="UP001151752">
    <property type="component" value="Chromosome 5"/>
</dbReference>
<evidence type="ECO:0000256" key="3">
    <source>
        <dbReference type="SAM" id="MobiDB-lite"/>
    </source>
</evidence>
<feature type="region of interest" description="Disordered" evidence="3">
    <location>
        <begin position="344"/>
        <end position="479"/>
    </location>
</feature>
<feature type="signal peptide" evidence="5">
    <location>
        <begin position="1"/>
        <end position="36"/>
    </location>
</feature>
<keyword evidence="5" id="KW-0732">Signal</keyword>
<dbReference type="AlphaFoldDB" id="A0A9Q0P7R8"/>
<protein>
    <recommendedName>
        <fullName evidence="2">Formin-like protein</fullName>
    </recommendedName>
</protein>
<keyword evidence="4" id="KW-0812">Transmembrane</keyword>
<dbReference type="PANTHER" id="PTHR23213:SF177">
    <property type="entry name" value="FORMIN-LIKE PROTEIN 11"/>
    <property type="match status" value="1"/>
</dbReference>
<feature type="region of interest" description="Disordered" evidence="3">
    <location>
        <begin position="197"/>
        <end position="218"/>
    </location>
</feature>